<protein>
    <submittedName>
        <fullName evidence="1">Uncharacterized protein</fullName>
    </submittedName>
</protein>
<organism evidence="1 2">
    <name type="scientific">Bacillus kandeliae</name>
    <dbReference type="NCBI Taxonomy" id="3129297"/>
    <lineage>
        <taxon>Bacteria</taxon>
        <taxon>Bacillati</taxon>
        <taxon>Bacillota</taxon>
        <taxon>Bacilli</taxon>
        <taxon>Bacillales</taxon>
        <taxon>Bacillaceae</taxon>
        <taxon>Bacillus</taxon>
    </lineage>
</organism>
<sequence length="122" mass="14004">MANFTVNKAGAKIYSDISKHEFLKLPMLMNDKAKGAVYEVLSVGLLLGEQREPVATIKKSDQEIVVYRLPKDLQEWGTVRKTRIYNVKPIFKITPPTTITRPKPKNRMRACFVFYLSKFLIA</sequence>
<gene>
    <name evidence="1" type="ORF">WDJ61_18670</name>
</gene>
<dbReference type="EMBL" id="CP147406">
    <property type="protein sequence ID" value="WXB95005.1"/>
    <property type="molecule type" value="Genomic_DNA"/>
</dbReference>
<name>A0ABZ2NBI7_9BACI</name>
<evidence type="ECO:0000313" key="2">
    <source>
        <dbReference type="Proteomes" id="UP001387364"/>
    </source>
</evidence>
<accession>A0ABZ2NBI7</accession>
<dbReference type="Proteomes" id="UP001387364">
    <property type="component" value="Plasmid unnamed2"/>
</dbReference>
<evidence type="ECO:0000313" key="1">
    <source>
        <dbReference type="EMBL" id="WXB95005.1"/>
    </source>
</evidence>
<reference evidence="1 2" key="1">
    <citation type="submission" date="2024-02" db="EMBL/GenBank/DDBJ databases">
        <title>Seven novel Bacillus-like species.</title>
        <authorList>
            <person name="Liu G."/>
        </authorList>
    </citation>
    <scope>NUCLEOTIDE SEQUENCE [LARGE SCALE GENOMIC DNA]</scope>
    <source>
        <strain evidence="1 2">FJAT-52991</strain>
        <plasmid evidence="1 2">unnamed2</plasmid>
    </source>
</reference>
<geneLocation type="plasmid" evidence="1 2">
    <name>unnamed2</name>
</geneLocation>
<proteinExistence type="predicted"/>
<keyword evidence="1" id="KW-0614">Plasmid</keyword>
<keyword evidence="2" id="KW-1185">Reference proteome</keyword>
<dbReference type="RefSeq" id="WP_338754898.1">
    <property type="nucleotide sequence ID" value="NZ_CP147406.1"/>
</dbReference>